<feature type="binding site" evidence="12">
    <location>
        <position position="428"/>
    </location>
    <ligand>
        <name>K(+)</name>
        <dbReference type="ChEBI" id="CHEBI:29103"/>
    </ligand>
</feature>
<feature type="transmembrane region" description="Helical" evidence="13">
    <location>
        <begin position="37"/>
        <end position="54"/>
    </location>
</feature>
<keyword evidence="3" id="KW-0813">Transport</keyword>
<feature type="transmembrane region" description="Helical" evidence="13">
    <location>
        <begin position="329"/>
        <end position="354"/>
    </location>
</feature>
<dbReference type="InterPro" id="IPR004772">
    <property type="entry name" value="TrkH"/>
</dbReference>
<evidence type="ECO:0000256" key="7">
    <source>
        <dbReference type="ARBA" id="ARBA00022692"/>
    </source>
</evidence>
<evidence type="ECO:0000256" key="3">
    <source>
        <dbReference type="ARBA" id="ARBA00022448"/>
    </source>
</evidence>
<dbReference type="PANTHER" id="PTHR32024">
    <property type="entry name" value="TRK SYSTEM POTASSIUM UPTAKE PROTEIN TRKG-RELATED"/>
    <property type="match status" value="1"/>
</dbReference>
<comment type="caution">
    <text evidence="14">The sequence shown here is derived from an EMBL/GenBank/DDBJ whole genome shotgun (WGS) entry which is preliminary data.</text>
</comment>
<evidence type="ECO:0000256" key="1">
    <source>
        <dbReference type="ARBA" id="ARBA00004429"/>
    </source>
</evidence>
<feature type="binding site" evidence="12">
    <location>
        <position position="218"/>
    </location>
    <ligand>
        <name>K(+)</name>
        <dbReference type="ChEBI" id="CHEBI:29103"/>
    </ligand>
</feature>
<keyword evidence="4" id="KW-1003">Cell membrane</keyword>
<protein>
    <submittedName>
        <fullName evidence="14">TrkH family potassium uptake protein</fullName>
    </submittedName>
</protein>
<feature type="transmembrane region" description="Helical" evidence="13">
    <location>
        <begin position="390"/>
        <end position="410"/>
    </location>
</feature>
<gene>
    <name evidence="14" type="ORF">IAA08_09595</name>
</gene>
<keyword evidence="8 12" id="KW-0630">Potassium</keyword>
<name>A0A9D2D4B5_9FIRM</name>
<dbReference type="GO" id="GO:0005886">
    <property type="term" value="C:plasma membrane"/>
    <property type="evidence" value="ECO:0007669"/>
    <property type="project" value="UniProtKB-SubCell"/>
</dbReference>
<dbReference type="PANTHER" id="PTHR32024:SF2">
    <property type="entry name" value="TRK SYSTEM POTASSIUM UPTAKE PROTEIN TRKG-RELATED"/>
    <property type="match status" value="1"/>
</dbReference>
<keyword evidence="7 13" id="KW-0812">Transmembrane</keyword>
<evidence type="ECO:0000256" key="6">
    <source>
        <dbReference type="ARBA" id="ARBA00022538"/>
    </source>
</evidence>
<evidence type="ECO:0000256" key="10">
    <source>
        <dbReference type="ARBA" id="ARBA00023065"/>
    </source>
</evidence>
<evidence type="ECO:0000256" key="2">
    <source>
        <dbReference type="ARBA" id="ARBA00009137"/>
    </source>
</evidence>
<sequence length="497" mass="54745">MNSCIIRYILGYILKLEGAFLFLPCIVAVIYRETAGFSYLFVAVVCLVLGLFMTRKKPKNTVFYLKEGCVATALSWILMSVFGALPFCLTGEIPFFIDALFETVSGFTTTGSSILSDIEALSHCSLFWRSFTHWIGGMGILVFLLAIIPLSGGSHMNLMRAESPGPSVGKLVPKLRQTARLLYLIYVGMTIVQIILLLAGNMPLFDSLTITFGTAGTGGFAIKNDSMINYSPYLQWVTTVFMILFGVNFNAYYFLLFRRIGKALRMEEVRCYIIIIVAATAIIAVNTYNTALGAAGTIRHAAFQVASIITTTGYATTDFNLWPEASKTVLVFLMFIGACAGSTGGGVKVSRLVVLVKSIFRELRSYLHPNIVRKVKLDGKPVDSGTISAIHVYFFTLIILFALSLFAVSFDGHDFITNFTAVATTINNVGPGLGMVGPVENFGFFSPFSKIILTFDMLAGRLELFPLLLLFHPSIWRDMSTRRLKDSRKAEKKLAAH</sequence>
<keyword evidence="6" id="KW-0633">Potassium transport</keyword>
<comment type="similarity">
    <text evidence="2">Belongs to the TrkH potassium transport family.</text>
</comment>
<dbReference type="EMBL" id="DXCH01000264">
    <property type="protein sequence ID" value="HIZ08175.1"/>
    <property type="molecule type" value="Genomic_DNA"/>
</dbReference>
<feature type="binding site" evidence="12">
    <location>
        <position position="110"/>
    </location>
    <ligand>
        <name>K(+)</name>
        <dbReference type="ChEBI" id="CHEBI:29103"/>
    </ligand>
</feature>
<organism evidence="14 15">
    <name type="scientific">Candidatus Eubacterium avistercoris</name>
    <dbReference type="NCBI Taxonomy" id="2838567"/>
    <lineage>
        <taxon>Bacteria</taxon>
        <taxon>Bacillati</taxon>
        <taxon>Bacillota</taxon>
        <taxon>Clostridia</taxon>
        <taxon>Eubacteriales</taxon>
        <taxon>Eubacteriaceae</taxon>
        <taxon>Eubacterium</taxon>
    </lineage>
</organism>
<evidence type="ECO:0000256" key="11">
    <source>
        <dbReference type="ARBA" id="ARBA00023136"/>
    </source>
</evidence>
<evidence type="ECO:0000313" key="14">
    <source>
        <dbReference type="EMBL" id="HIZ08175.1"/>
    </source>
</evidence>
<feature type="binding site" evidence="12">
    <location>
        <position position="429"/>
    </location>
    <ligand>
        <name>K(+)</name>
        <dbReference type="ChEBI" id="CHEBI:29103"/>
    </ligand>
</feature>
<feature type="transmembrane region" description="Helical" evidence="13">
    <location>
        <begin position="269"/>
        <end position="288"/>
    </location>
</feature>
<dbReference type="Proteomes" id="UP000824024">
    <property type="component" value="Unassembled WGS sequence"/>
</dbReference>
<dbReference type="GO" id="GO:0046872">
    <property type="term" value="F:metal ion binding"/>
    <property type="evidence" value="ECO:0007669"/>
    <property type="project" value="UniProtKB-KW"/>
</dbReference>
<feature type="binding site" evidence="12">
    <location>
        <position position="311"/>
    </location>
    <ligand>
        <name>K(+)</name>
        <dbReference type="ChEBI" id="CHEBI:29103"/>
    </ligand>
</feature>
<dbReference type="Pfam" id="PF02386">
    <property type="entry name" value="TrkH"/>
    <property type="match status" value="1"/>
</dbReference>
<reference evidence="14" key="2">
    <citation type="submission" date="2021-04" db="EMBL/GenBank/DDBJ databases">
        <authorList>
            <person name="Gilroy R."/>
        </authorList>
    </citation>
    <scope>NUCLEOTIDE SEQUENCE</scope>
    <source>
        <strain evidence="14">CHK192-9172</strain>
    </source>
</reference>
<dbReference type="AlphaFoldDB" id="A0A9D2D4B5"/>
<evidence type="ECO:0000313" key="15">
    <source>
        <dbReference type="Proteomes" id="UP000824024"/>
    </source>
</evidence>
<evidence type="ECO:0000256" key="8">
    <source>
        <dbReference type="ARBA" id="ARBA00022958"/>
    </source>
</evidence>
<dbReference type="GO" id="GO:0015379">
    <property type="term" value="F:potassium:chloride symporter activity"/>
    <property type="evidence" value="ECO:0007669"/>
    <property type="project" value="InterPro"/>
</dbReference>
<feature type="transmembrane region" description="Helical" evidence="13">
    <location>
        <begin position="181"/>
        <end position="199"/>
    </location>
</feature>
<feature type="transmembrane region" description="Helical" evidence="13">
    <location>
        <begin position="233"/>
        <end position="257"/>
    </location>
</feature>
<evidence type="ECO:0000256" key="12">
    <source>
        <dbReference type="PIRSR" id="PIRSR006247-1"/>
    </source>
</evidence>
<feature type="transmembrane region" description="Helical" evidence="13">
    <location>
        <begin position="12"/>
        <end position="31"/>
    </location>
</feature>
<keyword evidence="5" id="KW-0997">Cell inner membrane</keyword>
<evidence type="ECO:0000256" key="5">
    <source>
        <dbReference type="ARBA" id="ARBA00022519"/>
    </source>
</evidence>
<proteinExistence type="inferred from homology"/>
<evidence type="ECO:0000256" key="4">
    <source>
        <dbReference type="ARBA" id="ARBA00022475"/>
    </source>
</evidence>
<dbReference type="InterPro" id="IPR003445">
    <property type="entry name" value="Cat_transpt"/>
</dbReference>
<reference evidence="14" key="1">
    <citation type="journal article" date="2021" name="PeerJ">
        <title>Extensive microbial diversity within the chicken gut microbiome revealed by metagenomics and culture.</title>
        <authorList>
            <person name="Gilroy R."/>
            <person name="Ravi A."/>
            <person name="Getino M."/>
            <person name="Pursley I."/>
            <person name="Horton D.L."/>
            <person name="Alikhan N.F."/>
            <person name="Baker D."/>
            <person name="Gharbi K."/>
            <person name="Hall N."/>
            <person name="Watson M."/>
            <person name="Adriaenssens E.M."/>
            <person name="Foster-Nyarko E."/>
            <person name="Jarju S."/>
            <person name="Secka A."/>
            <person name="Antonio M."/>
            <person name="Oren A."/>
            <person name="Chaudhuri R.R."/>
            <person name="La Ragione R."/>
            <person name="Hildebrand F."/>
            <person name="Pallen M.J."/>
        </authorList>
    </citation>
    <scope>NUCLEOTIDE SEQUENCE</scope>
    <source>
        <strain evidence="14">CHK192-9172</strain>
    </source>
</reference>
<keyword evidence="11 13" id="KW-0472">Membrane</keyword>
<feature type="binding site" evidence="12">
    <location>
        <position position="109"/>
    </location>
    <ligand>
        <name>K(+)</name>
        <dbReference type="ChEBI" id="CHEBI:29103"/>
    </ligand>
</feature>
<feature type="transmembrane region" description="Helical" evidence="13">
    <location>
        <begin position="74"/>
        <end position="97"/>
    </location>
</feature>
<keyword evidence="9 13" id="KW-1133">Transmembrane helix</keyword>
<feature type="transmembrane region" description="Helical" evidence="13">
    <location>
        <begin position="451"/>
        <end position="471"/>
    </location>
</feature>
<keyword evidence="10" id="KW-0406">Ion transport</keyword>
<accession>A0A9D2D4B5</accession>
<feature type="transmembrane region" description="Helical" evidence="13">
    <location>
        <begin position="131"/>
        <end position="150"/>
    </location>
</feature>
<dbReference type="PIRSF" id="PIRSF006247">
    <property type="entry name" value="TrkH"/>
    <property type="match status" value="1"/>
</dbReference>
<feature type="binding site" evidence="12">
    <location>
        <position position="312"/>
    </location>
    <ligand>
        <name>K(+)</name>
        <dbReference type="ChEBI" id="CHEBI:29103"/>
    </ligand>
</feature>
<evidence type="ECO:0000256" key="9">
    <source>
        <dbReference type="ARBA" id="ARBA00022989"/>
    </source>
</evidence>
<evidence type="ECO:0000256" key="13">
    <source>
        <dbReference type="SAM" id="Phobius"/>
    </source>
</evidence>
<comment type="subcellular location">
    <subcellularLocation>
        <location evidence="1">Cell inner membrane</location>
        <topology evidence="1">Multi-pass membrane protein</topology>
    </subcellularLocation>
</comment>
<keyword evidence="12" id="KW-0479">Metal-binding</keyword>